<keyword evidence="5" id="KW-0677">Repeat</keyword>
<evidence type="ECO:0000256" key="5">
    <source>
        <dbReference type="ARBA" id="ARBA00022737"/>
    </source>
</evidence>
<sequence>MALPKCKLPHGHSHQHSHHHHGGTEEEKAAVPHVAEDYSNWDIVKATQHGMLERCRELVDAGYDVRQPDKENVTLLHWAAINNRLELVKYFISKGAIVDQLGGTLNSTPLHWAIRQGHLQMVILLIKCGADPTLIDGEGYSSVHLAVLFQHLPIIAYLVSKGQSIDSPDMNGMTPLMLSAHRIIGMEPTNFLLKLNPSIHAADKVHRNTALHWAVTSGNANAVDLLLEAGSNLDAVNAKGETPLEIARQTRNRLTVHILASEAQMRSRRSSRIMKALQRYEITFVTLMVLLIIWAVGYVLDMNTDSWLLKGTLLALVTAGSQLFARRFIGCKSQRSLPAIIFSCCIFWMFLTCGYPLLCFVSLTRGLRLARVAFQLPFIISMLLLFYFFYKTWCTDPGYIKSSEEESRQTIITLAEAGCLDARLFCTSCLVKKPLRSMHCHACNSCVARFDQHCVWTGQCIGAGNQHFFVLFLASLAVVGNWMIYATSVYWSDHCGMGSRKDGIWATLSQIVNCSPWVLYIFCLVSAFTVWATLMLLVQLFQISFLGLTTQERISLQVQNRHLKHQVSLRRTPFNRGCLQNLADFFHCQCFGLIKSQPIDWTKQYHGAIPPSRMRHAQAV</sequence>
<dbReference type="PANTHER" id="PTHR24161">
    <property type="entry name" value="ANK_REP_REGION DOMAIN-CONTAINING PROTEIN-RELATED"/>
    <property type="match status" value="1"/>
</dbReference>
<evidence type="ECO:0000256" key="13">
    <source>
        <dbReference type="SAM" id="MobiDB-lite"/>
    </source>
</evidence>
<keyword evidence="10" id="KW-0968">Cytoplasmic vesicle</keyword>
<evidence type="ECO:0000256" key="10">
    <source>
        <dbReference type="ARBA" id="ARBA00023329"/>
    </source>
</evidence>
<evidence type="ECO:0000256" key="12">
    <source>
        <dbReference type="RuleBase" id="RU079119"/>
    </source>
</evidence>
<keyword evidence="4 12" id="KW-0812">Transmembrane</keyword>
<keyword evidence="9 12" id="KW-0472">Membrane</keyword>
<feature type="repeat" description="ANK" evidence="11">
    <location>
        <begin position="71"/>
        <end position="103"/>
    </location>
</feature>
<dbReference type="PANTHER" id="PTHR24161:SF16">
    <property type="entry name" value="PALMITOYLTRANSFERASE ZDHHC13"/>
    <property type="match status" value="1"/>
</dbReference>
<evidence type="ECO:0000256" key="4">
    <source>
        <dbReference type="ARBA" id="ARBA00022692"/>
    </source>
</evidence>
<feature type="transmembrane region" description="Helical" evidence="12">
    <location>
        <begin position="337"/>
        <end position="363"/>
    </location>
</feature>
<evidence type="ECO:0000313" key="15">
    <source>
        <dbReference type="EMBL" id="OCA16764.1"/>
    </source>
</evidence>
<feature type="repeat" description="ANK" evidence="11">
    <location>
        <begin position="105"/>
        <end position="137"/>
    </location>
</feature>
<feature type="transmembrane region" description="Helical" evidence="12">
    <location>
        <begin position="369"/>
        <end position="390"/>
    </location>
</feature>
<dbReference type="PROSITE" id="PS50088">
    <property type="entry name" value="ANK_REPEAT"/>
    <property type="match status" value="4"/>
</dbReference>
<dbReference type="GO" id="GO:0019706">
    <property type="term" value="F:protein-cysteine S-palmitoyltransferase activity"/>
    <property type="evidence" value="ECO:0007669"/>
    <property type="project" value="UniProtKB-EC"/>
</dbReference>
<gene>
    <name evidence="15" type="ORF">XENTR_v90027908mg</name>
</gene>
<organism evidence="15">
    <name type="scientific">Xenopus tropicalis</name>
    <name type="common">Western clawed frog</name>
    <name type="synonym">Silurana tropicalis</name>
    <dbReference type="NCBI Taxonomy" id="8364"/>
    <lineage>
        <taxon>Eukaryota</taxon>
        <taxon>Metazoa</taxon>
        <taxon>Chordata</taxon>
        <taxon>Craniata</taxon>
        <taxon>Vertebrata</taxon>
        <taxon>Euteleostomi</taxon>
        <taxon>Amphibia</taxon>
        <taxon>Batrachia</taxon>
        <taxon>Anura</taxon>
        <taxon>Pipoidea</taxon>
        <taxon>Pipidae</taxon>
        <taxon>Xenopodinae</taxon>
        <taxon>Xenopus</taxon>
        <taxon>Silurana</taxon>
    </lineage>
</organism>
<dbReference type="EC" id="2.3.1.225" evidence="12"/>
<dbReference type="AlphaFoldDB" id="A0A1B8Y1G7"/>
<evidence type="ECO:0000259" key="14">
    <source>
        <dbReference type="Pfam" id="PF01529"/>
    </source>
</evidence>
<dbReference type="PROSITE" id="PS50297">
    <property type="entry name" value="ANK_REP_REGION"/>
    <property type="match status" value="4"/>
</dbReference>
<evidence type="ECO:0000256" key="9">
    <source>
        <dbReference type="ARBA" id="ARBA00023136"/>
    </source>
</evidence>
<dbReference type="InterPro" id="IPR036770">
    <property type="entry name" value="Ankyrin_rpt-contain_sf"/>
</dbReference>
<comment type="subcellular location">
    <subcellularLocation>
        <location evidence="1">Cytoplasmic vesicle membrane</location>
        <topology evidence="1">Multi-pass membrane protein</topology>
    </subcellularLocation>
    <subcellularLocation>
        <location evidence="2">Golgi apparatus membrane</location>
        <topology evidence="2">Multi-pass membrane protein</topology>
    </subcellularLocation>
</comment>
<accession>A0A1B8Y1G7</accession>
<evidence type="ECO:0000256" key="8">
    <source>
        <dbReference type="ARBA" id="ARBA00023043"/>
    </source>
</evidence>
<dbReference type="GO" id="GO:0000139">
    <property type="term" value="C:Golgi membrane"/>
    <property type="evidence" value="ECO:0007669"/>
    <property type="project" value="UniProtKB-SubCell"/>
</dbReference>
<dbReference type="InterPro" id="IPR002110">
    <property type="entry name" value="Ankyrin_rpt"/>
</dbReference>
<name>A0A1B8Y1G7_XENTR</name>
<comment type="similarity">
    <text evidence="3">Belongs to the DHHC palmitoyltransferase family. AKR/ZDHHC17 subfamily.</text>
</comment>
<keyword evidence="12" id="KW-0808">Transferase</keyword>
<dbReference type="Gene3D" id="1.25.40.20">
    <property type="entry name" value="Ankyrin repeat-containing domain"/>
    <property type="match status" value="1"/>
</dbReference>
<keyword evidence="12" id="KW-0012">Acyltransferase</keyword>
<comment type="domain">
    <text evidence="12">The DHHC domain is required for palmitoyltransferase activity.</text>
</comment>
<evidence type="ECO:0000256" key="1">
    <source>
        <dbReference type="ARBA" id="ARBA00004439"/>
    </source>
</evidence>
<dbReference type="Pfam" id="PF01529">
    <property type="entry name" value="DHHC"/>
    <property type="match status" value="1"/>
</dbReference>
<feature type="domain" description="Palmitoyltransferase DHHC" evidence="14">
    <location>
        <begin position="423"/>
        <end position="555"/>
    </location>
</feature>
<dbReference type="SUPFAM" id="SSF48403">
    <property type="entry name" value="Ankyrin repeat"/>
    <property type="match status" value="1"/>
</dbReference>
<keyword evidence="7" id="KW-0333">Golgi apparatus</keyword>
<dbReference type="SMART" id="SM00248">
    <property type="entry name" value="ANK"/>
    <property type="match status" value="5"/>
</dbReference>
<evidence type="ECO:0000256" key="2">
    <source>
        <dbReference type="ARBA" id="ARBA00004653"/>
    </source>
</evidence>
<protein>
    <recommendedName>
        <fullName evidence="12">Palmitoyltransferase</fullName>
        <ecNumber evidence="12">2.3.1.225</ecNumber>
    </recommendedName>
</protein>
<comment type="catalytic activity">
    <reaction evidence="12">
        <text>L-cysteinyl-[protein] + hexadecanoyl-CoA = S-hexadecanoyl-L-cysteinyl-[protein] + CoA</text>
        <dbReference type="Rhea" id="RHEA:36683"/>
        <dbReference type="Rhea" id="RHEA-COMP:10131"/>
        <dbReference type="Rhea" id="RHEA-COMP:11032"/>
        <dbReference type="ChEBI" id="CHEBI:29950"/>
        <dbReference type="ChEBI" id="CHEBI:57287"/>
        <dbReference type="ChEBI" id="CHEBI:57379"/>
        <dbReference type="ChEBI" id="CHEBI:74151"/>
        <dbReference type="EC" id="2.3.1.225"/>
    </reaction>
</comment>
<keyword evidence="6 12" id="KW-1133">Transmembrane helix</keyword>
<keyword evidence="8 11" id="KW-0040">ANK repeat</keyword>
<reference evidence="15" key="2">
    <citation type="journal article" date="2010" name="Science">
        <title>The genome of the Western clawed frog Xenopus tropicalis.</title>
        <authorList>
            <person name="Hellsten U."/>
            <person name="Harland R.M."/>
            <person name="Gilchrist M.J."/>
            <person name="Hendrix D."/>
            <person name="Jurka J."/>
            <person name="Kapitonov V."/>
            <person name="Ovcharenko I."/>
            <person name="Putnam N.H."/>
            <person name="Shu S."/>
            <person name="Taher L."/>
            <person name="Blitz I.L."/>
            <person name="Blumberg B."/>
            <person name="Dichmann D.S."/>
            <person name="Dubchak I."/>
            <person name="Amaya E."/>
            <person name="Detter J.C."/>
            <person name="Fletcher R."/>
            <person name="Gerhard D.S."/>
            <person name="Goodstein D."/>
            <person name="Graves T."/>
            <person name="Grigoriev I.V."/>
            <person name="Grimwood J."/>
            <person name="Kawashima T."/>
            <person name="Lindquist E."/>
            <person name="Lucas S.M."/>
            <person name="Mead P.E."/>
            <person name="Mitros T."/>
            <person name="Ogino H."/>
            <person name="Ohta Y."/>
            <person name="Poliakov A.V."/>
            <person name="Pollet N."/>
            <person name="Robert J."/>
            <person name="Salamov A."/>
            <person name="Sater A.K."/>
            <person name="Schmutz J."/>
            <person name="Terry A."/>
            <person name="Vize P.D."/>
            <person name="Warren W.C."/>
            <person name="Wells D."/>
            <person name="Wills A."/>
            <person name="Wilson R.K."/>
            <person name="Zimmerman L.B."/>
            <person name="Zorn A.M."/>
            <person name="Grainger R."/>
            <person name="Grammer T."/>
            <person name="Khokha M.K."/>
            <person name="Richardson P.M."/>
            <person name="Rokhsar D.S."/>
        </authorList>
    </citation>
    <scope>NUCLEOTIDE SEQUENCE [LARGE SCALE GENOMIC DNA]</scope>
    <source>
        <strain evidence="15">Nigerian</strain>
    </source>
</reference>
<feature type="region of interest" description="Disordered" evidence="13">
    <location>
        <begin position="1"/>
        <end position="28"/>
    </location>
</feature>
<evidence type="ECO:0000256" key="6">
    <source>
        <dbReference type="ARBA" id="ARBA00022989"/>
    </source>
</evidence>
<evidence type="ECO:0000256" key="3">
    <source>
        <dbReference type="ARBA" id="ARBA00010104"/>
    </source>
</evidence>
<feature type="transmembrane region" description="Helical" evidence="12">
    <location>
        <begin position="468"/>
        <end position="491"/>
    </location>
</feature>
<feature type="repeat" description="ANK" evidence="11">
    <location>
        <begin position="206"/>
        <end position="238"/>
    </location>
</feature>
<dbReference type="InterPro" id="IPR001594">
    <property type="entry name" value="Palmitoyltrfase_DHHC"/>
</dbReference>
<dbReference type="GO" id="GO:0030659">
    <property type="term" value="C:cytoplasmic vesicle membrane"/>
    <property type="evidence" value="ECO:0007669"/>
    <property type="project" value="UniProtKB-SubCell"/>
</dbReference>
<dbReference type="PROSITE" id="PS50216">
    <property type="entry name" value="DHHC"/>
    <property type="match status" value="1"/>
</dbReference>
<feature type="transmembrane region" description="Helical" evidence="12">
    <location>
        <begin position="282"/>
        <end position="300"/>
    </location>
</feature>
<feature type="compositionally biased region" description="Basic residues" evidence="13">
    <location>
        <begin position="7"/>
        <end position="21"/>
    </location>
</feature>
<proteinExistence type="inferred from homology"/>
<feature type="transmembrane region" description="Helical" evidence="12">
    <location>
        <begin position="306"/>
        <end position="325"/>
    </location>
</feature>
<feature type="transmembrane region" description="Helical" evidence="12">
    <location>
        <begin position="517"/>
        <end position="538"/>
    </location>
</feature>
<evidence type="ECO:0000256" key="7">
    <source>
        <dbReference type="ARBA" id="ARBA00023034"/>
    </source>
</evidence>
<evidence type="ECO:0000256" key="11">
    <source>
        <dbReference type="PROSITE-ProRule" id="PRU00023"/>
    </source>
</evidence>
<feature type="repeat" description="ANK" evidence="11">
    <location>
        <begin position="138"/>
        <end position="170"/>
    </location>
</feature>
<reference evidence="15" key="3">
    <citation type="submission" date="2016-05" db="EMBL/GenBank/DDBJ databases">
        <title>WGS assembly of Xenopus tropicalis.</title>
        <authorList>
            <person name="Sessions A."/>
            <person name="Jenkins J."/>
            <person name="Mitros T."/>
            <person name="Lyons J.T."/>
            <person name="Dichmann D.S."/>
            <person name="Robert J."/>
            <person name="Harland R.M."/>
            <person name="Rokhsar D.S."/>
        </authorList>
    </citation>
    <scope>NUCLEOTIDE SEQUENCE</scope>
    <source>
        <strain evidence="15">Nigerian</strain>
    </source>
</reference>
<dbReference type="Pfam" id="PF12796">
    <property type="entry name" value="Ank_2"/>
    <property type="match status" value="2"/>
</dbReference>
<dbReference type="EMBL" id="KV460565">
    <property type="protein sequence ID" value="OCA16764.1"/>
    <property type="molecule type" value="Genomic_DNA"/>
</dbReference>
<reference evidence="15" key="1">
    <citation type="submission" date="2009-11" db="EMBL/GenBank/DDBJ databases">
        <authorList>
            <consortium name="US DOE Joint Genome Institute (JGI-PGF)"/>
            <person name="Ottilar R."/>
            <person name="Schmutz J."/>
            <person name="Salamov A."/>
            <person name="Cheng J.F."/>
            <person name="Lucas S."/>
            <person name="Pitluck S."/>
            <person name="Gundlach H."/>
            <person name="Guo Y."/>
            <person name="Haberer G."/>
            <person name="Nasrallah J."/>
            <person name="Mayer K.F.X."/>
            <person name="van de Peer Y."/>
            <person name="Weigel D."/>
            <person name="Grigoriev I.V."/>
        </authorList>
    </citation>
    <scope>NUCLEOTIDE SEQUENCE</scope>
    <source>
        <strain evidence="15">Nigerian</strain>
    </source>
</reference>